<feature type="chain" id="PRO_5037826197" evidence="12">
    <location>
        <begin position="25"/>
        <end position="424"/>
    </location>
</feature>
<reference evidence="15" key="1">
    <citation type="submission" date="2020-07" db="EMBL/GenBank/DDBJ databases">
        <title>Huge and variable diversity of episymbiotic CPR bacteria and DPANN archaea in groundwater ecosystems.</title>
        <authorList>
            <person name="He C.Y."/>
            <person name="Keren R."/>
            <person name="Whittaker M."/>
            <person name="Farag I.F."/>
            <person name="Doudna J."/>
            <person name="Cate J.H.D."/>
            <person name="Banfield J.F."/>
        </authorList>
    </citation>
    <scope>NUCLEOTIDE SEQUENCE</scope>
    <source>
        <strain evidence="15">NC_groundwater_1370_Ag_S-0.2um_69_93</strain>
    </source>
</reference>
<dbReference type="GO" id="GO:0005886">
    <property type="term" value="C:plasma membrane"/>
    <property type="evidence" value="ECO:0007669"/>
    <property type="project" value="UniProtKB-SubCell"/>
</dbReference>
<feature type="transmembrane region" description="Helical" evidence="11">
    <location>
        <begin position="93"/>
        <end position="109"/>
    </location>
</feature>
<keyword evidence="6 10" id="KW-1133">Transmembrane helix</keyword>
<evidence type="ECO:0000256" key="6">
    <source>
        <dbReference type="ARBA" id="ARBA00022989"/>
    </source>
</evidence>
<evidence type="ECO:0000256" key="8">
    <source>
        <dbReference type="ARBA" id="ARBA00023136"/>
    </source>
</evidence>
<feature type="transmembrane region" description="Helical" evidence="11">
    <location>
        <begin position="60"/>
        <end position="86"/>
    </location>
</feature>
<evidence type="ECO:0000313" key="15">
    <source>
        <dbReference type="EMBL" id="MBI4252337.1"/>
    </source>
</evidence>
<evidence type="ECO:0000259" key="14">
    <source>
        <dbReference type="PROSITE" id="PS51846"/>
    </source>
</evidence>
<evidence type="ECO:0000256" key="12">
    <source>
        <dbReference type="SAM" id="SignalP"/>
    </source>
</evidence>
<dbReference type="AlphaFoldDB" id="A0A933E8C7"/>
<dbReference type="SUPFAM" id="SSF56176">
    <property type="entry name" value="FAD-binding/transporter-associated domain-like"/>
    <property type="match status" value="1"/>
</dbReference>
<keyword evidence="12" id="KW-0732">Signal</keyword>
<evidence type="ECO:0000256" key="10">
    <source>
        <dbReference type="PROSITE-ProRule" id="PRU01193"/>
    </source>
</evidence>
<dbReference type="InterPro" id="IPR002550">
    <property type="entry name" value="CNNM"/>
</dbReference>
<comment type="caution">
    <text evidence="15">The sequence shown here is derived from an EMBL/GenBank/DDBJ whole genome shotgun (WGS) entry which is preliminary data.</text>
</comment>
<feature type="domain" description="CBS" evidence="13">
    <location>
        <begin position="208"/>
        <end position="268"/>
    </location>
</feature>
<keyword evidence="8 10" id="KW-0472">Membrane</keyword>
<comment type="subcellular location">
    <subcellularLocation>
        <location evidence="1">Cell membrane</location>
        <topology evidence="1">Multi-pass membrane protein</topology>
    </subcellularLocation>
</comment>
<evidence type="ECO:0000256" key="5">
    <source>
        <dbReference type="ARBA" id="ARBA00022737"/>
    </source>
</evidence>
<feature type="domain" description="CBS" evidence="13">
    <location>
        <begin position="275"/>
        <end position="332"/>
    </location>
</feature>
<evidence type="ECO:0000256" key="3">
    <source>
        <dbReference type="ARBA" id="ARBA00022475"/>
    </source>
</evidence>
<protein>
    <submittedName>
        <fullName evidence="15">HlyC/CorC family transporter</fullName>
    </submittedName>
</protein>
<feature type="signal peptide" evidence="12">
    <location>
        <begin position="1"/>
        <end position="24"/>
    </location>
</feature>
<gene>
    <name evidence="15" type="ORF">HY618_07745</name>
</gene>
<keyword evidence="3" id="KW-1003">Cell membrane</keyword>
<keyword evidence="7 9" id="KW-0129">CBS domain</keyword>
<dbReference type="SUPFAM" id="SSF54631">
    <property type="entry name" value="CBS-domain pair"/>
    <property type="match status" value="1"/>
</dbReference>
<dbReference type="PROSITE" id="PS51846">
    <property type="entry name" value="CNNM"/>
    <property type="match status" value="1"/>
</dbReference>
<dbReference type="InterPro" id="IPR036318">
    <property type="entry name" value="FAD-bd_PCMH-like_sf"/>
</dbReference>
<comment type="similarity">
    <text evidence="2">Belongs to the UPF0053 family.</text>
</comment>
<dbReference type="Gene3D" id="3.10.580.10">
    <property type="entry name" value="CBS-domain"/>
    <property type="match status" value="1"/>
</dbReference>
<dbReference type="InterPro" id="IPR000644">
    <property type="entry name" value="CBS_dom"/>
</dbReference>
<dbReference type="Proteomes" id="UP000752292">
    <property type="component" value="Unassembled WGS sequence"/>
</dbReference>
<dbReference type="Pfam" id="PF03471">
    <property type="entry name" value="CorC_HlyC"/>
    <property type="match status" value="1"/>
</dbReference>
<dbReference type="Pfam" id="PF00571">
    <property type="entry name" value="CBS"/>
    <property type="match status" value="2"/>
</dbReference>
<evidence type="ECO:0000256" key="1">
    <source>
        <dbReference type="ARBA" id="ARBA00004651"/>
    </source>
</evidence>
<evidence type="ECO:0000313" key="16">
    <source>
        <dbReference type="Proteomes" id="UP000752292"/>
    </source>
</evidence>
<dbReference type="Pfam" id="PF01595">
    <property type="entry name" value="CNNM"/>
    <property type="match status" value="1"/>
</dbReference>
<evidence type="ECO:0000256" key="7">
    <source>
        <dbReference type="ARBA" id="ARBA00023122"/>
    </source>
</evidence>
<organism evidence="15 16">
    <name type="scientific">Tectimicrobiota bacterium</name>
    <dbReference type="NCBI Taxonomy" id="2528274"/>
    <lineage>
        <taxon>Bacteria</taxon>
        <taxon>Pseudomonadati</taxon>
        <taxon>Nitrospinota/Tectimicrobiota group</taxon>
        <taxon>Candidatus Tectimicrobiota</taxon>
    </lineage>
</organism>
<dbReference type="SMART" id="SM01091">
    <property type="entry name" value="CorC_HlyC"/>
    <property type="match status" value="1"/>
</dbReference>
<evidence type="ECO:0000256" key="9">
    <source>
        <dbReference type="PROSITE-ProRule" id="PRU00703"/>
    </source>
</evidence>
<dbReference type="InterPro" id="IPR005170">
    <property type="entry name" value="Transptr-assoc_dom"/>
</dbReference>
<proteinExistence type="inferred from homology"/>
<evidence type="ECO:0000256" key="4">
    <source>
        <dbReference type="ARBA" id="ARBA00022692"/>
    </source>
</evidence>
<sequence>MEGALLFRLSLFCALLLFSAAFSASETAFFSLARLRVQSMRKEGGLGRRIADLLDRPRRLITSILIGNEMVNIGSSALFAGGLILLLGEQRSWLAPILMTPILMIFGEITPKCLAARFPEFFARLLVLPIALFARAASPLRWVFLEVSNGLLRLAGAPPRARGNILTEGEFLHLVDEGHAGGALDATERTYIRNVFEFHDLTAREVAVRRTEMVCWEADLPLAEVIGKVRSAPHSRIPIYRGDRDNIVGILYVKDFLRQAGRRDAGPEERLSPRMLRPPLYVPSGMKLDALFRLFRQRRTHMAIVLDEFGGVEGLVTMKDLLEEIFGEIRDEFDAASEEWIQLQEDGSYLCRARVTLGEFSEATGWRIAEHPEAQTLGGVVFTLLGRVPRAGERASWDGVEFMVVEARPTGAVKLRVKRTEEGS</sequence>
<evidence type="ECO:0000256" key="2">
    <source>
        <dbReference type="ARBA" id="ARBA00006337"/>
    </source>
</evidence>
<feature type="transmembrane region" description="Helical" evidence="11">
    <location>
        <begin position="121"/>
        <end position="144"/>
    </location>
</feature>
<dbReference type="InterPro" id="IPR044751">
    <property type="entry name" value="Ion_transp-like_CBS"/>
</dbReference>
<dbReference type="PANTHER" id="PTHR22777:SF32">
    <property type="entry name" value="UPF0053 INNER MEMBRANE PROTEIN YFJD"/>
    <property type="match status" value="1"/>
</dbReference>
<dbReference type="Gene3D" id="3.30.465.10">
    <property type="match status" value="1"/>
</dbReference>
<dbReference type="GO" id="GO:0050660">
    <property type="term" value="F:flavin adenine dinucleotide binding"/>
    <property type="evidence" value="ECO:0007669"/>
    <property type="project" value="InterPro"/>
</dbReference>
<dbReference type="PANTHER" id="PTHR22777">
    <property type="entry name" value="HEMOLYSIN-RELATED"/>
    <property type="match status" value="1"/>
</dbReference>
<dbReference type="InterPro" id="IPR046342">
    <property type="entry name" value="CBS_dom_sf"/>
</dbReference>
<name>A0A933E8C7_UNCTE</name>
<dbReference type="EMBL" id="JACQRX010000337">
    <property type="protein sequence ID" value="MBI4252337.1"/>
    <property type="molecule type" value="Genomic_DNA"/>
</dbReference>
<dbReference type="CDD" id="cd04590">
    <property type="entry name" value="CBS_pair_CorC_HlyC_assoc"/>
    <property type="match status" value="1"/>
</dbReference>
<feature type="domain" description="CNNM transmembrane" evidence="14">
    <location>
        <begin position="1"/>
        <end position="188"/>
    </location>
</feature>
<evidence type="ECO:0000256" key="11">
    <source>
        <dbReference type="SAM" id="Phobius"/>
    </source>
</evidence>
<dbReference type="FunFam" id="3.10.580.10:FF:000002">
    <property type="entry name" value="Magnesium/cobalt efflux protein CorC"/>
    <property type="match status" value="1"/>
</dbReference>
<dbReference type="PROSITE" id="PS51371">
    <property type="entry name" value="CBS"/>
    <property type="match status" value="2"/>
</dbReference>
<keyword evidence="5" id="KW-0677">Repeat</keyword>
<evidence type="ECO:0000259" key="13">
    <source>
        <dbReference type="PROSITE" id="PS51371"/>
    </source>
</evidence>
<keyword evidence="4 10" id="KW-0812">Transmembrane</keyword>
<dbReference type="SMART" id="SM00116">
    <property type="entry name" value="CBS"/>
    <property type="match status" value="2"/>
</dbReference>
<accession>A0A933E8C7</accession>
<dbReference type="InterPro" id="IPR016169">
    <property type="entry name" value="FAD-bd_PCMH_sub2"/>
</dbReference>